<dbReference type="EMBL" id="CM046397">
    <property type="protein sequence ID" value="KAI8533924.1"/>
    <property type="molecule type" value="Genomic_DNA"/>
</dbReference>
<organism evidence="1 2">
    <name type="scientific">Rhododendron molle</name>
    <name type="common">Chinese azalea</name>
    <name type="synonym">Azalea mollis</name>
    <dbReference type="NCBI Taxonomy" id="49168"/>
    <lineage>
        <taxon>Eukaryota</taxon>
        <taxon>Viridiplantae</taxon>
        <taxon>Streptophyta</taxon>
        <taxon>Embryophyta</taxon>
        <taxon>Tracheophyta</taxon>
        <taxon>Spermatophyta</taxon>
        <taxon>Magnoliopsida</taxon>
        <taxon>eudicotyledons</taxon>
        <taxon>Gunneridae</taxon>
        <taxon>Pentapetalae</taxon>
        <taxon>asterids</taxon>
        <taxon>Ericales</taxon>
        <taxon>Ericaceae</taxon>
        <taxon>Ericoideae</taxon>
        <taxon>Rhodoreae</taxon>
        <taxon>Rhododendron</taxon>
    </lineage>
</organism>
<evidence type="ECO:0000313" key="2">
    <source>
        <dbReference type="Proteomes" id="UP001062846"/>
    </source>
</evidence>
<dbReference type="Proteomes" id="UP001062846">
    <property type="component" value="Chromosome 10"/>
</dbReference>
<comment type="caution">
    <text evidence="1">The sequence shown here is derived from an EMBL/GenBank/DDBJ whole genome shotgun (WGS) entry which is preliminary data.</text>
</comment>
<protein>
    <submittedName>
        <fullName evidence="1">Uncharacterized protein</fullName>
    </submittedName>
</protein>
<gene>
    <name evidence="1" type="ORF">RHMOL_Rhmol10G0048500</name>
</gene>
<reference evidence="1" key="1">
    <citation type="submission" date="2022-02" db="EMBL/GenBank/DDBJ databases">
        <title>Plant Genome Project.</title>
        <authorList>
            <person name="Zhang R.-G."/>
        </authorList>
    </citation>
    <scope>NUCLEOTIDE SEQUENCE</scope>
    <source>
        <strain evidence="1">AT1</strain>
    </source>
</reference>
<accession>A0ACC0LZ51</accession>
<keyword evidence="2" id="KW-1185">Reference proteome</keyword>
<sequence length="97" mass="11153">MENASFRFQQRLVLSLSDESYEVRIATLKCLLLFLKAMESGTEAGDLSEIKISIARWINTNLQETMLKRLAAEKNHKCTYYILRIIFLELAAIPEKG</sequence>
<name>A0ACC0LZ51_RHOML</name>
<proteinExistence type="predicted"/>
<evidence type="ECO:0000313" key="1">
    <source>
        <dbReference type="EMBL" id="KAI8533924.1"/>
    </source>
</evidence>